<feature type="compositionally biased region" description="Low complexity" evidence="1">
    <location>
        <begin position="111"/>
        <end position="121"/>
    </location>
</feature>
<dbReference type="Proteomes" id="UP000683000">
    <property type="component" value="Unassembled WGS sequence"/>
</dbReference>
<keyword evidence="3" id="KW-1185">Reference proteome</keyword>
<dbReference type="AlphaFoldDB" id="A0A8I3A9I7"/>
<sequence length="138" mass="15279">MRRRHINQYLATADDAIHVVLNSEVSENSAKHVMTIMLLTTLSPMPNCPRCLKFFLSECGVQAHRAQPCSACHDNNYCYTLEVPRLSVSPEPPAESHDSVNVSSPPHSESPPLNLPDLDFPFDPPGLPDDDCVRVEDA</sequence>
<comment type="caution">
    <text evidence="2">The sequence shown here is derived from an EMBL/GenBank/DDBJ whole genome shotgun (WGS) entry which is preliminary data.</text>
</comment>
<protein>
    <submittedName>
        <fullName evidence="2">Uncharacterized protein</fullName>
    </submittedName>
</protein>
<name>A0A8I3A9I7_9AGAM</name>
<reference evidence="2" key="1">
    <citation type="submission" date="2021-03" db="EMBL/GenBank/DDBJ databases">
        <title>Evolutionary innovations through gain and loss of genes in the ectomycorrhizal Boletales.</title>
        <authorList>
            <person name="Wu G."/>
            <person name="Miyauchi S."/>
            <person name="Morin E."/>
            <person name="Yang Z.-L."/>
            <person name="Xu J."/>
            <person name="Martin F.M."/>
        </authorList>
    </citation>
    <scope>NUCLEOTIDE SEQUENCE</scope>
    <source>
        <strain evidence="2">BR01</strain>
    </source>
</reference>
<evidence type="ECO:0000313" key="3">
    <source>
        <dbReference type="Proteomes" id="UP000683000"/>
    </source>
</evidence>
<accession>A0A8I3A9I7</accession>
<feature type="region of interest" description="Disordered" evidence="1">
    <location>
        <begin position="88"/>
        <end position="138"/>
    </location>
</feature>
<evidence type="ECO:0000313" key="2">
    <source>
        <dbReference type="EMBL" id="KAG6375198.1"/>
    </source>
</evidence>
<organism evidence="2 3">
    <name type="scientific">Boletus reticuloceps</name>
    <dbReference type="NCBI Taxonomy" id="495285"/>
    <lineage>
        <taxon>Eukaryota</taxon>
        <taxon>Fungi</taxon>
        <taxon>Dikarya</taxon>
        <taxon>Basidiomycota</taxon>
        <taxon>Agaricomycotina</taxon>
        <taxon>Agaricomycetes</taxon>
        <taxon>Agaricomycetidae</taxon>
        <taxon>Boletales</taxon>
        <taxon>Boletineae</taxon>
        <taxon>Boletaceae</taxon>
        <taxon>Boletoideae</taxon>
        <taxon>Boletus</taxon>
    </lineage>
</organism>
<evidence type="ECO:0000256" key="1">
    <source>
        <dbReference type="SAM" id="MobiDB-lite"/>
    </source>
</evidence>
<dbReference type="EMBL" id="JAGFBS010000015">
    <property type="protein sequence ID" value="KAG6375198.1"/>
    <property type="molecule type" value="Genomic_DNA"/>
</dbReference>
<proteinExistence type="predicted"/>
<gene>
    <name evidence="2" type="ORF">JVT61DRAFT_3409</name>
</gene>